<evidence type="ECO:0008006" key="4">
    <source>
        <dbReference type="Google" id="ProtNLM"/>
    </source>
</evidence>
<name>A0A6N6MP14_9HYPH</name>
<protein>
    <recommendedName>
        <fullName evidence="4">PAS domain-containing protein</fullName>
    </recommendedName>
</protein>
<dbReference type="AlphaFoldDB" id="A0A6N6MP14"/>
<dbReference type="RefSeq" id="WP_150964054.1">
    <property type="nucleotide sequence ID" value="NZ_VZZJ01000009.1"/>
</dbReference>
<dbReference type="Proteomes" id="UP000441523">
    <property type="component" value="Unassembled WGS sequence"/>
</dbReference>
<proteinExistence type="predicted"/>
<evidence type="ECO:0000256" key="1">
    <source>
        <dbReference type="SAM" id="MobiDB-lite"/>
    </source>
</evidence>
<accession>A0A6N6MP14</accession>
<sequence>MIVGSNADGGVTGVSPEWRAFTGRAFTGRAAPEAGGHGWLRCMHPHDDEPAVAVRRQAQDHQGESSRRLRRADARCCRR</sequence>
<organism evidence="2 3">
    <name type="scientific">Methylobacterium planeticum</name>
    <dbReference type="NCBI Taxonomy" id="2615211"/>
    <lineage>
        <taxon>Bacteria</taxon>
        <taxon>Pseudomonadati</taxon>
        <taxon>Pseudomonadota</taxon>
        <taxon>Alphaproteobacteria</taxon>
        <taxon>Hyphomicrobiales</taxon>
        <taxon>Methylobacteriaceae</taxon>
        <taxon>Methylobacterium</taxon>
    </lineage>
</organism>
<gene>
    <name evidence="2" type="ORF">F6X51_12840</name>
</gene>
<dbReference type="EMBL" id="VZZJ01000009">
    <property type="protein sequence ID" value="KAB1073223.1"/>
    <property type="molecule type" value="Genomic_DNA"/>
</dbReference>
<evidence type="ECO:0000313" key="2">
    <source>
        <dbReference type="EMBL" id="KAB1073223.1"/>
    </source>
</evidence>
<keyword evidence="3" id="KW-1185">Reference proteome</keyword>
<feature type="region of interest" description="Disordered" evidence="1">
    <location>
        <begin position="54"/>
        <end position="79"/>
    </location>
</feature>
<reference evidence="2 3" key="1">
    <citation type="submission" date="2019-09" db="EMBL/GenBank/DDBJ databases">
        <title>YIM 132548 draft genome.</title>
        <authorList>
            <person name="Jiang L."/>
        </authorList>
    </citation>
    <scope>NUCLEOTIDE SEQUENCE [LARGE SCALE GENOMIC DNA]</scope>
    <source>
        <strain evidence="2 3">YIM 132548</strain>
    </source>
</reference>
<evidence type="ECO:0000313" key="3">
    <source>
        <dbReference type="Proteomes" id="UP000441523"/>
    </source>
</evidence>
<feature type="compositionally biased region" description="Basic and acidic residues" evidence="1">
    <location>
        <begin position="57"/>
        <end position="79"/>
    </location>
</feature>
<comment type="caution">
    <text evidence="2">The sequence shown here is derived from an EMBL/GenBank/DDBJ whole genome shotgun (WGS) entry which is preliminary data.</text>
</comment>